<dbReference type="PROSITE" id="PS01269">
    <property type="entry name" value="UPF0025"/>
    <property type="match status" value="1"/>
</dbReference>
<evidence type="ECO:0000313" key="6">
    <source>
        <dbReference type="EMBL" id="MBJ7599989.1"/>
    </source>
</evidence>
<evidence type="ECO:0000256" key="3">
    <source>
        <dbReference type="ARBA" id="ARBA00022801"/>
    </source>
</evidence>
<comment type="cofactor">
    <cofactor evidence="4">
        <name>a divalent metal cation</name>
        <dbReference type="ChEBI" id="CHEBI:60240"/>
    </cofactor>
</comment>
<reference evidence="6" key="1">
    <citation type="submission" date="2020-10" db="EMBL/GenBank/DDBJ databases">
        <title>Ca. Dormibacterota MAGs.</title>
        <authorList>
            <person name="Montgomery K."/>
        </authorList>
    </citation>
    <scope>NUCLEOTIDE SEQUENCE [LARGE SCALE GENOMIC DNA]</scope>
    <source>
        <strain evidence="6">SC8812_S17_10</strain>
    </source>
</reference>
<protein>
    <recommendedName>
        <fullName evidence="4">Phosphoesterase</fullName>
        <ecNumber evidence="4">3.1.4.-</ecNumber>
    </recommendedName>
</protein>
<dbReference type="NCBIfam" id="TIGR00040">
    <property type="entry name" value="yfcE"/>
    <property type="match status" value="1"/>
</dbReference>
<keyword evidence="7" id="KW-1185">Reference proteome</keyword>
<proteinExistence type="inferred from homology"/>
<evidence type="ECO:0000256" key="2">
    <source>
        <dbReference type="ARBA" id="ARBA00022723"/>
    </source>
</evidence>
<evidence type="ECO:0000313" key="7">
    <source>
        <dbReference type="Proteomes" id="UP000612893"/>
    </source>
</evidence>
<dbReference type="Proteomes" id="UP000612893">
    <property type="component" value="Unassembled WGS sequence"/>
</dbReference>
<sequence length="214" mass="23584">MIRVGIVADTHSPEFLPQLPEELFQRLCGVDLILHAGDVGGEETLRRLRELAPVEAVRGDHDGAMSELPLWREVAIGGRRIAIVHGNRSHLVEEPVTLLGTLTLGLLWPGGGVVEAVRRQFPLADVIVYGHTHRARVEEFGGTLMFNPGAVYMVTAGEARRRLRNGPGWFQWCWLQVIRHRRDTPISSVGVLEIPEEGGGQIKARVYPLDGATG</sequence>
<dbReference type="RefSeq" id="WP_338203651.1">
    <property type="nucleotide sequence ID" value="NZ_JAEKNR010000178.1"/>
</dbReference>
<dbReference type="InterPro" id="IPR000979">
    <property type="entry name" value="Phosphodiesterase_MJ0936/Vps29"/>
</dbReference>
<dbReference type="EC" id="3.1.4.-" evidence="4"/>
<dbReference type="InterPro" id="IPR020935">
    <property type="entry name" value="PdiEstase_YfcE_CS"/>
</dbReference>
<dbReference type="PANTHER" id="PTHR11124">
    <property type="entry name" value="VACUOLAR SORTING PROTEIN VPS29"/>
    <property type="match status" value="1"/>
</dbReference>
<evidence type="ECO:0000256" key="1">
    <source>
        <dbReference type="ARBA" id="ARBA00008950"/>
    </source>
</evidence>
<dbReference type="GO" id="GO:0016787">
    <property type="term" value="F:hydrolase activity"/>
    <property type="evidence" value="ECO:0007669"/>
    <property type="project" value="UniProtKB-UniRule"/>
</dbReference>
<dbReference type="InterPro" id="IPR029052">
    <property type="entry name" value="Metallo-depent_PP-like"/>
</dbReference>
<dbReference type="SUPFAM" id="SSF56300">
    <property type="entry name" value="Metallo-dependent phosphatases"/>
    <property type="match status" value="1"/>
</dbReference>
<feature type="domain" description="Calcineurin-like phosphoesterase" evidence="5">
    <location>
        <begin position="3"/>
        <end position="157"/>
    </location>
</feature>
<dbReference type="GO" id="GO:0046872">
    <property type="term" value="F:metal ion binding"/>
    <property type="evidence" value="ECO:0007669"/>
    <property type="project" value="UniProtKB-KW"/>
</dbReference>
<dbReference type="Gene3D" id="3.60.21.10">
    <property type="match status" value="1"/>
</dbReference>
<evidence type="ECO:0000256" key="4">
    <source>
        <dbReference type="RuleBase" id="RU362039"/>
    </source>
</evidence>
<keyword evidence="3" id="KW-0378">Hydrolase</keyword>
<comment type="caution">
    <text evidence="6">The sequence shown here is derived from an EMBL/GenBank/DDBJ whole genome shotgun (WGS) entry which is preliminary data.</text>
</comment>
<dbReference type="EMBL" id="JAEKNR010000178">
    <property type="protein sequence ID" value="MBJ7599989.1"/>
    <property type="molecule type" value="Genomic_DNA"/>
</dbReference>
<name>A0A934NAP5_9BACT</name>
<keyword evidence="2 4" id="KW-0479">Metal-binding</keyword>
<accession>A0A934NAP5</accession>
<evidence type="ECO:0000259" key="5">
    <source>
        <dbReference type="Pfam" id="PF12850"/>
    </source>
</evidence>
<dbReference type="AlphaFoldDB" id="A0A934NAP5"/>
<dbReference type="InterPro" id="IPR024654">
    <property type="entry name" value="Calcineurin-like_PHP_lpxH"/>
</dbReference>
<organism evidence="6 7">
    <name type="scientific">Candidatus Nephthysia bennettiae</name>
    <dbReference type="NCBI Taxonomy" id="3127016"/>
    <lineage>
        <taxon>Bacteria</taxon>
        <taxon>Bacillati</taxon>
        <taxon>Candidatus Dormiibacterota</taxon>
        <taxon>Candidatus Dormibacteria</taxon>
        <taxon>Candidatus Dormibacterales</taxon>
        <taxon>Candidatus Dormibacteraceae</taxon>
        <taxon>Candidatus Nephthysia</taxon>
    </lineage>
</organism>
<gene>
    <name evidence="6" type="ORF">JF922_18165</name>
</gene>
<comment type="similarity">
    <text evidence="1 4">Belongs to the metallophosphoesterase superfamily. YfcE family.</text>
</comment>
<dbReference type="Pfam" id="PF12850">
    <property type="entry name" value="Metallophos_2"/>
    <property type="match status" value="1"/>
</dbReference>